<keyword evidence="1 2" id="KW-0238">DNA-binding</keyword>
<sequence length="187" mass="21784">MASFTKKAIRDSFVKLLNEKPLSQITIRDIVDDCGVNRNTFYYYYQDLPQLVESIVDEDAERIIRGHPTIDSLDDCINAALEFALANRKAVLHIYHSVNRDIYEQYQWRVCTYVARTYVDGVLGNRKMTSEDYTTVVDYLKCVSFGMIMGWLETGMNPNAMARFRRILELKCGDLEHLIDRCEKMRS</sequence>
<feature type="domain" description="HTH tetR-type" evidence="3">
    <location>
        <begin position="3"/>
        <end position="63"/>
    </location>
</feature>
<dbReference type="Gene3D" id="1.10.357.10">
    <property type="entry name" value="Tetracycline Repressor, domain 2"/>
    <property type="match status" value="1"/>
</dbReference>
<evidence type="ECO:0000259" key="3">
    <source>
        <dbReference type="PROSITE" id="PS50977"/>
    </source>
</evidence>
<dbReference type="PROSITE" id="PS50977">
    <property type="entry name" value="HTH_TETR_2"/>
    <property type="match status" value="1"/>
</dbReference>
<evidence type="ECO:0000256" key="2">
    <source>
        <dbReference type="PROSITE-ProRule" id="PRU00335"/>
    </source>
</evidence>
<dbReference type="InterPro" id="IPR039532">
    <property type="entry name" value="TetR_C_Firmicutes"/>
</dbReference>
<dbReference type="InterPro" id="IPR050624">
    <property type="entry name" value="HTH-type_Tx_Regulator"/>
</dbReference>
<dbReference type="PANTHER" id="PTHR43479:SF7">
    <property type="entry name" value="TETR-FAMILY TRANSCRIPTIONAL REGULATOR"/>
    <property type="match status" value="1"/>
</dbReference>
<evidence type="ECO:0000313" key="4">
    <source>
        <dbReference type="EMBL" id="HIZ43095.1"/>
    </source>
</evidence>
<reference evidence="4" key="1">
    <citation type="journal article" date="2021" name="PeerJ">
        <title>Extensive microbial diversity within the chicken gut microbiome revealed by metagenomics and culture.</title>
        <authorList>
            <person name="Gilroy R."/>
            <person name="Ravi A."/>
            <person name="Getino M."/>
            <person name="Pursley I."/>
            <person name="Horton D.L."/>
            <person name="Alikhan N.F."/>
            <person name="Baker D."/>
            <person name="Gharbi K."/>
            <person name="Hall N."/>
            <person name="Watson M."/>
            <person name="Adriaenssens E.M."/>
            <person name="Foster-Nyarko E."/>
            <person name="Jarju S."/>
            <person name="Secka A."/>
            <person name="Antonio M."/>
            <person name="Oren A."/>
            <person name="Chaudhuri R.R."/>
            <person name="La Ragione R."/>
            <person name="Hildebrand F."/>
            <person name="Pallen M.J."/>
        </authorList>
    </citation>
    <scope>NUCLEOTIDE SEQUENCE</scope>
    <source>
        <strain evidence="4">ChiSxjej1B13-11774</strain>
    </source>
</reference>
<evidence type="ECO:0000256" key="1">
    <source>
        <dbReference type="ARBA" id="ARBA00023125"/>
    </source>
</evidence>
<dbReference type="InterPro" id="IPR001647">
    <property type="entry name" value="HTH_TetR"/>
</dbReference>
<dbReference type="InterPro" id="IPR009057">
    <property type="entry name" value="Homeodomain-like_sf"/>
</dbReference>
<accession>A0A9D2ET83</accession>
<name>A0A9D2ET83_9FIRM</name>
<gene>
    <name evidence="4" type="ORF">H9811_11115</name>
</gene>
<dbReference type="Pfam" id="PF00440">
    <property type="entry name" value="TetR_N"/>
    <property type="match status" value="1"/>
</dbReference>
<organism evidence="4 5">
    <name type="scientific">Candidatus Gemmiger excrementigallinarum</name>
    <dbReference type="NCBI Taxonomy" id="2838609"/>
    <lineage>
        <taxon>Bacteria</taxon>
        <taxon>Bacillati</taxon>
        <taxon>Bacillota</taxon>
        <taxon>Clostridia</taxon>
        <taxon>Eubacteriales</taxon>
        <taxon>Gemmiger</taxon>
    </lineage>
</organism>
<dbReference type="PANTHER" id="PTHR43479">
    <property type="entry name" value="ACREF/ENVCD OPERON REPRESSOR-RELATED"/>
    <property type="match status" value="1"/>
</dbReference>
<reference evidence="4" key="2">
    <citation type="submission" date="2021-04" db="EMBL/GenBank/DDBJ databases">
        <authorList>
            <person name="Gilroy R."/>
        </authorList>
    </citation>
    <scope>NUCLEOTIDE SEQUENCE</scope>
    <source>
        <strain evidence="4">ChiSxjej1B13-11774</strain>
    </source>
</reference>
<comment type="caution">
    <text evidence="4">The sequence shown here is derived from an EMBL/GenBank/DDBJ whole genome shotgun (WGS) entry which is preliminary data.</text>
</comment>
<dbReference type="EMBL" id="DXBP01000067">
    <property type="protein sequence ID" value="HIZ43095.1"/>
    <property type="molecule type" value="Genomic_DNA"/>
</dbReference>
<evidence type="ECO:0000313" key="5">
    <source>
        <dbReference type="Proteomes" id="UP000824048"/>
    </source>
</evidence>
<dbReference type="AlphaFoldDB" id="A0A9D2ET83"/>
<proteinExistence type="predicted"/>
<feature type="DNA-binding region" description="H-T-H motif" evidence="2">
    <location>
        <begin position="26"/>
        <end position="45"/>
    </location>
</feature>
<dbReference type="GO" id="GO:0003677">
    <property type="term" value="F:DNA binding"/>
    <property type="evidence" value="ECO:0007669"/>
    <property type="project" value="UniProtKB-UniRule"/>
</dbReference>
<dbReference type="Pfam" id="PF14278">
    <property type="entry name" value="TetR_C_8"/>
    <property type="match status" value="1"/>
</dbReference>
<dbReference type="SUPFAM" id="SSF46689">
    <property type="entry name" value="Homeodomain-like"/>
    <property type="match status" value="1"/>
</dbReference>
<dbReference type="Proteomes" id="UP000824048">
    <property type="component" value="Unassembled WGS sequence"/>
</dbReference>
<protein>
    <submittedName>
        <fullName evidence="4">TetR/AcrR family transcriptional regulator</fullName>
    </submittedName>
</protein>